<accession>A0A3B6FUX5</accession>
<reference evidence="4" key="1">
    <citation type="submission" date="2018-08" db="EMBL/GenBank/DDBJ databases">
        <authorList>
            <person name="Rossello M."/>
        </authorList>
    </citation>
    <scope>NUCLEOTIDE SEQUENCE [LARGE SCALE GENOMIC DNA]</scope>
    <source>
        <strain evidence="4">cv. Chinese Spring</strain>
    </source>
</reference>
<feature type="compositionally biased region" description="Basic and acidic residues" evidence="2">
    <location>
        <begin position="93"/>
        <end position="104"/>
    </location>
</feature>
<dbReference type="OrthoDB" id="420187at2759"/>
<dbReference type="SUPFAM" id="SSF54001">
    <property type="entry name" value="Cysteine proteinases"/>
    <property type="match status" value="1"/>
</dbReference>
<dbReference type="EnsemblPlants" id="TraesCS3B02G442400.2">
    <property type="protein sequence ID" value="TraesCS3B02G442400.2"/>
    <property type="gene ID" value="TraesCS3B02G442400"/>
</dbReference>
<keyword evidence="5" id="KW-1185">Reference proteome</keyword>
<proteinExistence type="inferred from homology"/>
<dbReference type="GeneID" id="123071829"/>
<feature type="region of interest" description="Disordered" evidence="2">
    <location>
        <begin position="518"/>
        <end position="565"/>
    </location>
</feature>
<dbReference type="SMR" id="A0A3B6FUX5"/>
<dbReference type="InterPro" id="IPR028889">
    <property type="entry name" value="USP"/>
</dbReference>
<dbReference type="Gramene" id="TraesSTA3B03G01717070.2">
    <property type="protein sequence ID" value="TraesSTA3B03G01717070.2"/>
    <property type="gene ID" value="TraesSTA3B03G01717070"/>
</dbReference>
<dbReference type="PANTHER" id="PTHR24006:SF923">
    <property type="entry name" value="USP DOMAIN-CONTAINING PROTEIN"/>
    <property type="match status" value="1"/>
</dbReference>
<dbReference type="Gramene" id="TraesLAC3B03G01669090.2">
    <property type="protein sequence ID" value="TraesLAC3B03G01669090.2"/>
    <property type="gene ID" value="TraesLAC3B03G01669090"/>
</dbReference>
<dbReference type="Pfam" id="PF00443">
    <property type="entry name" value="UCH"/>
    <property type="match status" value="1"/>
</dbReference>
<dbReference type="Gramene" id="TraesRN3B0101098400.1">
    <property type="protein sequence ID" value="TraesRN3B0101098400.1"/>
    <property type="gene ID" value="TraesRN3B0101098400"/>
</dbReference>
<dbReference type="GO" id="GO:0031647">
    <property type="term" value="P:regulation of protein stability"/>
    <property type="evidence" value="ECO:0000318"/>
    <property type="project" value="GO_Central"/>
</dbReference>
<dbReference type="RefSeq" id="XP_044351344.1">
    <property type="nucleotide sequence ID" value="XM_044495409.1"/>
</dbReference>
<dbReference type="InterPro" id="IPR050164">
    <property type="entry name" value="Peptidase_C19"/>
</dbReference>
<dbReference type="Gramene" id="TraesARI3B03G01756290.2">
    <property type="protein sequence ID" value="TraesARI3B03G01756290.2"/>
    <property type="gene ID" value="TraesARI3B03G01756290"/>
</dbReference>
<feature type="region of interest" description="Disordered" evidence="2">
    <location>
        <begin position="1"/>
        <end position="118"/>
    </location>
</feature>
<name>A0A3B6FUX5_WHEAT</name>
<dbReference type="Gramene" id="TraesCS3B02G442400.2">
    <property type="protein sequence ID" value="TraesCS3B02G442400.2"/>
    <property type="gene ID" value="TraesCS3B02G442400"/>
</dbReference>
<dbReference type="Gramene" id="TraesSYM3B03G01749810.2">
    <property type="protein sequence ID" value="TraesSYM3B03G01749810.2"/>
    <property type="gene ID" value="TraesSYM3B03G01749810"/>
</dbReference>
<dbReference type="Gramene" id="TraesNOR3B03G01750610.2">
    <property type="protein sequence ID" value="TraesNOR3B03G01750610.2"/>
    <property type="gene ID" value="TraesNOR3B03G01750610"/>
</dbReference>
<dbReference type="Gramene" id="TraesMAC3B03G01728390.2">
    <property type="protein sequence ID" value="TraesMAC3B03G01728390.2"/>
    <property type="gene ID" value="TraesMAC3B03G01728390"/>
</dbReference>
<sequence length="622" mass="69929">MAADDGEPTTVVSPTPHPEEEPTLSADVLFEPTALSLLPPPREEDKEGEDPEENPIVAPMLPSQLQVEKEEDEQLVPAAALPDPLESGPAPFKGHEETSQDKDPFQVPGPANEDKPCQDQNPFQVLGPAPANEIYEDGYPSHVYSGNPFGPSVPYTQTLLDSLNENLVRTRCCSRYKLIRAKNDFPMAASLSNPENWTCFLNCVLQCVVHLVPFVLKLLKHPHLGDCPSDEFCCYCFIRHHASEVIRHSGNVLYPRKFIKRLKLIFRGFKRGQHQDAHEFLRCLLDKLDMVTVTPSSKSKEPSSIVNEFFGGEQKSQLNCPNCGRCSDRLESFLDLNLEVNQMGNITDLLSAFTRIEVIEDYLCDGCKTRVNMEKCLKVERAPKVLVIQLKRFQNFGGDISKIDHMVNYPFELDLKPFMSCTDDEPHTYDLYGIVQHFGETARGHYVCYVRSSEIDWFLLNDDKVVKMSQDKLLQMEAYMLFYVKKGESSWFSTLHQNKEMLLSDYFGQLAGKGLDEDGASKSGSYTSNESDNECIEQHDAGSHGGSSQENGRSCNLLQSSSHKNEDDYCCPENLTSHEEDEKMGLCDSPAGTSRIRLIGSNSDRIVNDGEAATRARKRMRT</sequence>
<evidence type="ECO:0000313" key="4">
    <source>
        <dbReference type="EnsemblPlants" id="TraesCS3B02G442400.2"/>
    </source>
</evidence>
<dbReference type="InterPro" id="IPR018200">
    <property type="entry name" value="USP_CS"/>
</dbReference>
<gene>
    <name evidence="4" type="primary">LOC123071829</name>
</gene>
<dbReference type="GO" id="GO:0016579">
    <property type="term" value="P:protein deubiquitination"/>
    <property type="evidence" value="ECO:0007669"/>
    <property type="project" value="InterPro"/>
</dbReference>
<dbReference type="AlphaFoldDB" id="A0A3B6FUX5"/>
<dbReference type="GO" id="GO:0005829">
    <property type="term" value="C:cytosol"/>
    <property type="evidence" value="ECO:0000318"/>
    <property type="project" value="GO_Central"/>
</dbReference>
<evidence type="ECO:0000256" key="2">
    <source>
        <dbReference type="SAM" id="MobiDB-lite"/>
    </source>
</evidence>
<dbReference type="GO" id="GO:0004843">
    <property type="term" value="F:cysteine-type deubiquitinase activity"/>
    <property type="evidence" value="ECO:0000318"/>
    <property type="project" value="GO_Central"/>
</dbReference>
<evidence type="ECO:0000256" key="1">
    <source>
        <dbReference type="ARBA" id="ARBA00009085"/>
    </source>
</evidence>
<dbReference type="Gramene" id="TraesJAG3B03G01735420.2">
    <property type="protein sequence ID" value="TraesJAG3B03G01735420.2"/>
    <property type="gene ID" value="TraesJAG3B03G01735420"/>
</dbReference>
<feature type="domain" description="USP" evidence="3">
    <location>
        <begin position="189"/>
        <end position="486"/>
    </location>
</feature>
<dbReference type="PANTHER" id="PTHR24006">
    <property type="entry name" value="UBIQUITIN CARBOXYL-TERMINAL HYDROLASE"/>
    <property type="match status" value="1"/>
</dbReference>
<protein>
    <recommendedName>
        <fullName evidence="3">USP domain-containing protein</fullName>
    </recommendedName>
</protein>
<dbReference type="Gramene" id="TraesJUL3B03G01741700.1">
    <property type="protein sequence ID" value="TraesJUL3B03G01741700.1"/>
    <property type="gene ID" value="TraesJUL3B03G01741700"/>
</dbReference>
<dbReference type="PROSITE" id="PS00973">
    <property type="entry name" value="USP_2"/>
    <property type="match status" value="1"/>
</dbReference>
<dbReference type="Proteomes" id="UP000019116">
    <property type="component" value="Chromosome 3B"/>
</dbReference>
<dbReference type="PROSITE" id="PS50235">
    <property type="entry name" value="USP_3"/>
    <property type="match status" value="1"/>
</dbReference>
<dbReference type="InterPro" id="IPR001394">
    <property type="entry name" value="Peptidase_C19_UCH"/>
</dbReference>
<dbReference type="Gramene" id="TraesLDM3B03G01726180.2">
    <property type="protein sequence ID" value="TraesLDM3B03G01726180.2"/>
    <property type="gene ID" value="TraesLDM3B03G01726180"/>
</dbReference>
<dbReference type="InterPro" id="IPR038765">
    <property type="entry name" value="Papain-like_cys_pep_sf"/>
</dbReference>
<dbReference type="GO" id="GO:0005634">
    <property type="term" value="C:nucleus"/>
    <property type="evidence" value="ECO:0000318"/>
    <property type="project" value="GO_Central"/>
</dbReference>
<evidence type="ECO:0000313" key="5">
    <source>
        <dbReference type="Proteomes" id="UP000019116"/>
    </source>
</evidence>
<organism evidence="4">
    <name type="scientific">Triticum aestivum</name>
    <name type="common">Wheat</name>
    <dbReference type="NCBI Taxonomy" id="4565"/>
    <lineage>
        <taxon>Eukaryota</taxon>
        <taxon>Viridiplantae</taxon>
        <taxon>Streptophyta</taxon>
        <taxon>Embryophyta</taxon>
        <taxon>Tracheophyta</taxon>
        <taxon>Spermatophyta</taxon>
        <taxon>Magnoliopsida</taxon>
        <taxon>Liliopsida</taxon>
        <taxon>Poales</taxon>
        <taxon>Poaceae</taxon>
        <taxon>BOP clade</taxon>
        <taxon>Pooideae</taxon>
        <taxon>Triticodae</taxon>
        <taxon>Triticeae</taxon>
        <taxon>Triticinae</taxon>
        <taxon>Triticum</taxon>
    </lineage>
</organism>
<feature type="compositionally biased region" description="Polar residues" evidence="2">
    <location>
        <begin position="546"/>
        <end position="562"/>
    </location>
</feature>
<dbReference type="Gramene" id="TraesCS3B03G1092200.1">
    <property type="protein sequence ID" value="TraesCS3B03G1092200.1.CDS"/>
    <property type="gene ID" value="TraesCS3B03G1092200"/>
</dbReference>
<evidence type="ECO:0000259" key="3">
    <source>
        <dbReference type="PROSITE" id="PS50235"/>
    </source>
</evidence>
<dbReference type="STRING" id="4565.A0A3B6FUX5"/>
<reference evidence="4" key="2">
    <citation type="submission" date="2018-10" db="UniProtKB">
        <authorList>
            <consortium name="EnsemblPlants"/>
        </authorList>
    </citation>
    <scope>IDENTIFICATION</scope>
</reference>
<dbReference type="Gene3D" id="3.90.70.10">
    <property type="entry name" value="Cysteine proteinases"/>
    <property type="match status" value="1"/>
</dbReference>
<comment type="similarity">
    <text evidence="1">Belongs to the peptidase C19 family.</text>
</comment>